<dbReference type="Pfam" id="PF17759">
    <property type="entry name" value="tRNA_synthFbeta"/>
    <property type="match status" value="1"/>
</dbReference>
<evidence type="ECO:0000313" key="21">
    <source>
        <dbReference type="Proteomes" id="UP001595617"/>
    </source>
</evidence>
<feature type="binding site" evidence="15">
    <location>
        <position position="453"/>
    </location>
    <ligand>
        <name>Mg(2+)</name>
        <dbReference type="ChEBI" id="CHEBI:18420"/>
        <note>shared with alpha subunit</note>
    </ligand>
</feature>
<evidence type="ECO:0000256" key="15">
    <source>
        <dbReference type="HAMAP-Rule" id="MF_00283"/>
    </source>
</evidence>
<keyword evidence="21" id="KW-1185">Reference proteome</keyword>
<protein>
    <recommendedName>
        <fullName evidence="15">Phenylalanine--tRNA ligase beta subunit</fullName>
        <ecNumber evidence="15">6.1.1.20</ecNumber>
    </recommendedName>
    <alternativeName>
        <fullName evidence="15">Phenylalanyl-tRNA synthetase beta subunit</fullName>
        <shortName evidence="15">PheRS</shortName>
    </alternativeName>
</protein>
<keyword evidence="11 16" id="KW-0694">RNA-binding</keyword>
<dbReference type="InterPro" id="IPR002547">
    <property type="entry name" value="tRNA-bd_dom"/>
</dbReference>
<dbReference type="Pfam" id="PF03483">
    <property type="entry name" value="B3_4"/>
    <property type="match status" value="1"/>
</dbReference>
<keyword evidence="13 15" id="KW-0030">Aminoacyl-tRNA synthetase</keyword>
<proteinExistence type="inferred from homology"/>
<comment type="subunit">
    <text evidence="3 15">Tetramer of two alpha and two beta subunits.</text>
</comment>
<dbReference type="InterPro" id="IPR036690">
    <property type="entry name" value="Fdx_antiC-bd_sf"/>
</dbReference>
<dbReference type="NCBIfam" id="TIGR00472">
    <property type="entry name" value="pheT_bact"/>
    <property type="match status" value="1"/>
</dbReference>
<dbReference type="Gene3D" id="3.30.56.10">
    <property type="match status" value="2"/>
</dbReference>
<evidence type="ECO:0000259" key="19">
    <source>
        <dbReference type="PROSITE" id="PS51483"/>
    </source>
</evidence>
<gene>
    <name evidence="15 20" type="primary">pheT</name>
    <name evidence="20" type="ORF">ACFOOG_15575</name>
</gene>
<feature type="binding site" evidence="15">
    <location>
        <position position="459"/>
    </location>
    <ligand>
        <name>Mg(2+)</name>
        <dbReference type="ChEBI" id="CHEBI:18420"/>
        <note>shared with alpha subunit</note>
    </ligand>
</feature>
<dbReference type="InterPro" id="IPR033714">
    <property type="entry name" value="tRNA_bind_bactPheRS"/>
</dbReference>
<comment type="catalytic activity">
    <reaction evidence="14 15">
        <text>tRNA(Phe) + L-phenylalanine + ATP = L-phenylalanyl-tRNA(Phe) + AMP + diphosphate + H(+)</text>
        <dbReference type="Rhea" id="RHEA:19413"/>
        <dbReference type="Rhea" id="RHEA-COMP:9668"/>
        <dbReference type="Rhea" id="RHEA-COMP:9699"/>
        <dbReference type="ChEBI" id="CHEBI:15378"/>
        <dbReference type="ChEBI" id="CHEBI:30616"/>
        <dbReference type="ChEBI" id="CHEBI:33019"/>
        <dbReference type="ChEBI" id="CHEBI:58095"/>
        <dbReference type="ChEBI" id="CHEBI:78442"/>
        <dbReference type="ChEBI" id="CHEBI:78531"/>
        <dbReference type="ChEBI" id="CHEBI:456215"/>
        <dbReference type="EC" id="6.1.1.20"/>
    </reaction>
</comment>
<evidence type="ECO:0000256" key="13">
    <source>
        <dbReference type="ARBA" id="ARBA00023146"/>
    </source>
</evidence>
<sequence>MKLSERWLRQWVNPNIESAALLHQITMAGLEVDGAEPVAGDFSGVVVAEVIAAEQHPNADKLRVCAVNDGIDTWQVVCGAPNARAGIKVAFARVGAVLPGNFKIKKAKLRDVESFGMLCSGKELELSDDHDGIMELAKDAPVGSDLRGYLELDDQCIEVDLTPNRADCLSIAGLAREVGVLNQLPVCEVVVEPVAAAIDDTFPIRVSAPEGCPRYLGRVIRGINPGATTPLWMVERLRRGGVRSIDPVVDVTNYVMLELGQPMHGFDLATLQGEIHVRWATEGEQLTLLDGQAVSLRNETLVIADAAQPLAMAGIMGGENTGISAETRDIFLECAFFAPLQVAGRARSYGLHTDSSHRYERGVDYTLQAKAMERATALLLDIVGGQAGPVSEVVSEADLPMQASVSVTESQIHAALGVMIPADRITQIFTGLGFGVERLADTWTIQVPSWRFDISITADLIEEVGRIYGYDHLPVSHPVAPMVIAPLPEAQQSVRLVNQRMVSLGYQEIVSYSFVEPQLQALLEPNFPALALANPISEDLGVMRTTVIAGLLGALKHNVNRQQERVRLFETGLVFRGELNELEQTKKVAGLIYGPRSAVPWLGAGAMVDFYDIKGDVEALLGLSAGHQVTMERAVDVPYLHPGQCARVMLGGNAVGVVGRLHPKVEKWLGLKKAAFVFELDFAAVITRKMPAFTPISRFPFSRRDIAVVVDKSVPVQSLMDAALRSGGEWMTHVDVFDVYEGERLGSEKKSVAIQLTWQHPERPMADDELTAAMSETITLLQEDFGATLRN</sequence>
<dbReference type="PROSITE" id="PS51483">
    <property type="entry name" value="B5"/>
    <property type="match status" value="1"/>
</dbReference>
<name>A0ABV8A0A5_9GAMM</name>
<evidence type="ECO:0000256" key="10">
    <source>
        <dbReference type="ARBA" id="ARBA00022842"/>
    </source>
</evidence>
<dbReference type="InterPro" id="IPR045060">
    <property type="entry name" value="Phe-tRNA-ligase_IIc_bsu"/>
</dbReference>
<evidence type="ECO:0000256" key="12">
    <source>
        <dbReference type="ARBA" id="ARBA00022917"/>
    </source>
</evidence>
<dbReference type="Proteomes" id="UP001595617">
    <property type="component" value="Unassembled WGS sequence"/>
</dbReference>
<dbReference type="SMART" id="SM00874">
    <property type="entry name" value="B5"/>
    <property type="match status" value="1"/>
</dbReference>
<dbReference type="SUPFAM" id="SSF54991">
    <property type="entry name" value="Anticodon-binding domain of PheRS"/>
    <property type="match status" value="1"/>
</dbReference>
<evidence type="ECO:0000256" key="4">
    <source>
        <dbReference type="ARBA" id="ARBA00022490"/>
    </source>
</evidence>
<dbReference type="EMBL" id="JBHRYR010000011">
    <property type="protein sequence ID" value="MFC3854258.1"/>
    <property type="molecule type" value="Genomic_DNA"/>
</dbReference>
<evidence type="ECO:0000256" key="16">
    <source>
        <dbReference type="PROSITE-ProRule" id="PRU00209"/>
    </source>
</evidence>
<evidence type="ECO:0000256" key="7">
    <source>
        <dbReference type="ARBA" id="ARBA00022723"/>
    </source>
</evidence>
<dbReference type="InterPro" id="IPR045864">
    <property type="entry name" value="aa-tRNA-synth_II/BPL/LPL"/>
</dbReference>
<dbReference type="CDD" id="cd02796">
    <property type="entry name" value="tRNA_bind_bactPheRS"/>
    <property type="match status" value="1"/>
</dbReference>
<dbReference type="InterPro" id="IPR005146">
    <property type="entry name" value="B3/B4_tRNA-bd"/>
</dbReference>
<keyword evidence="8 15" id="KW-0547">Nucleotide-binding</keyword>
<dbReference type="PANTHER" id="PTHR10947">
    <property type="entry name" value="PHENYLALANYL-TRNA SYNTHETASE BETA CHAIN AND LEUCINE-RICH REPEAT-CONTAINING PROTEIN 47"/>
    <property type="match status" value="1"/>
</dbReference>
<evidence type="ECO:0000256" key="8">
    <source>
        <dbReference type="ARBA" id="ARBA00022741"/>
    </source>
</evidence>
<evidence type="ECO:0000259" key="18">
    <source>
        <dbReference type="PROSITE" id="PS51447"/>
    </source>
</evidence>
<dbReference type="SUPFAM" id="SSF50249">
    <property type="entry name" value="Nucleic acid-binding proteins"/>
    <property type="match status" value="1"/>
</dbReference>
<dbReference type="InterPro" id="IPR041616">
    <property type="entry name" value="PheRS_beta_core"/>
</dbReference>
<comment type="similarity">
    <text evidence="2 15">Belongs to the phenylalanyl-tRNA synthetase beta subunit family. Type 1 subfamily.</text>
</comment>
<dbReference type="Gene3D" id="3.30.930.10">
    <property type="entry name" value="Bira Bifunctional Protein, Domain 2"/>
    <property type="match status" value="1"/>
</dbReference>
<keyword evidence="6 15" id="KW-0436">Ligase</keyword>
<keyword evidence="7 15" id="KW-0479">Metal-binding</keyword>
<comment type="caution">
    <text evidence="20">The sequence shown here is derived from an EMBL/GenBank/DDBJ whole genome shotgun (WGS) entry which is preliminary data.</text>
</comment>
<evidence type="ECO:0000256" key="14">
    <source>
        <dbReference type="ARBA" id="ARBA00049255"/>
    </source>
</evidence>
<dbReference type="SMART" id="SM00873">
    <property type="entry name" value="B3_4"/>
    <property type="match status" value="1"/>
</dbReference>
<keyword evidence="9 15" id="KW-0067">ATP-binding</keyword>
<dbReference type="Pfam" id="PF01588">
    <property type="entry name" value="tRNA_bind"/>
    <property type="match status" value="1"/>
</dbReference>
<dbReference type="InterPro" id="IPR004532">
    <property type="entry name" value="Phe-tRNA-ligase_IIc_bsu_bact"/>
</dbReference>
<dbReference type="PROSITE" id="PS50886">
    <property type="entry name" value="TRBD"/>
    <property type="match status" value="1"/>
</dbReference>
<feature type="domain" description="B5" evidence="19">
    <location>
        <begin position="400"/>
        <end position="475"/>
    </location>
</feature>
<dbReference type="NCBIfam" id="NF045760">
    <property type="entry name" value="YtpR"/>
    <property type="match status" value="1"/>
</dbReference>
<dbReference type="GO" id="GO:0004826">
    <property type="term" value="F:phenylalanine-tRNA ligase activity"/>
    <property type="evidence" value="ECO:0007669"/>
    <property type="project" value="UniProtKB-EC"/>
</dbReference>
<evidence type="ECO:0000256" key="3">
    <source>
        <dbReference type="ARBA" id="ARBA00011209"/>
    </source>
</evidence>
<organism evidence="20 21">
    <name type="scientific">Saccharospirillum mangrovi</name>
    <dbReference type="NCBI Taxonomy" id="2161747"/>
    <lineage>
        <taxon>Bacteria</taxon>
        <taxon>Pseudomonadati</taxon>
        <taxon>Pseudomonadota</taxon>
        <taxon>Gammaproteobacteria</taxon>
        <taxon>Oceanospirillales</taxon>
        <taxon>Saccharospirillaceae</taxon>
        <taxon>Saccharospirillum</taxon>
    </lineage>
</organism>
<feature type="binding site" evidence="15">
    <location>
        <position position="462"/>
    </location>
    <ligand>
        <name>Mg(2+)</name>
        <dbReference type="ChEBI" id="CHEBI:18420"/>
        <note>shared with alpha subunit</note>
    </ligand>
</feature>
<dbReference type="Gene3D" id="2.40.50.140">
    <property type="entry name" value="Nucleic acid-binding proteins"/>
    <property type="match status" value="1"/>
</dbReference>
<evidence type="ECO:0000259" key="17">
    <source>
        <dbReference type="PROSITE" id="PS50886"/>
    </source>
</evidence>
<feature type="domain" description="TRNA-binding" evidence="17">
    <location>
        <begin position="39"/>
        <end position="147"/>
    </location>
</feature>
<dbReference type="PANTHER" id="PTHR10947:SF0">
    <property type="entry name" value="PHENYLALANINE--TRNA LIGASE BETA SUBUNIT"/>
    <property type="match status" value="1"/>
</dbReference>
<evidence type="ECO:0000313" key="20">
    <source>
        <dbReference type="EMBL" id="MFC3854258.1"/>
    </source>
</evidence>
<evidence type="ECO:0000256" key="6">
    <source>
        <dbReference type="ARBA" id="ARBA00022598"/>
    </source>
</evidence>
<dbReference type="SUPFAM" id="SSF46955">
    <property type="entry name" value="Putative DNA-binding domain"/>
    <property type="match status" value="1"/>
</dbReference>
<dbReference type="InterPro" id="IPR005121">
    <property type="entry name" value="Fdx_antiC-bd"/>
</dbReference>
<evidence type="ECO:0000256" key="9">
    <source>
        <dbReference type="ARBA" id="ARBA00022840"/>
    </source>
</evidence>
<dbReference type="SUPFAM" id="SSF55681">
    <property type="entry name" value="Class II aaRS and biotin synthetases"/>
    <property type="match status" value="1"/>
</dbReference>
<dbReference type="SMART" id="SM00896">
    <property type="entry name" value="FDX-ACB"/>
    <property type="match status" value="1"/>
</dbReference>
<dbReference type="RefSeq" id="WP_380698361.1">
    <property type="nucleotide sequence ID" value="NZ_JBHRYR010000011.1"/>
</dbReference>
<evidence type="ECO:0000256" key="5">
    <source>
        <dbReference type="ARBA" id="ARBA00022555"/>
    </source>
</evidence>
<dbReference type="SUPFAM" id="SSF56037">
    <property type="entry name" value="PheT/TilS domain"/>
    <property type="match status" value="1"/>
</dbReference>
<dbReference type="InterPro" id="IPR020825">
    <property type="entry name" value="Phe-tRNA_synthase-like_B3/B4"/>
</dbReference>
<feature type="binding site" evidence="15">
    <location>
        <position position="463"/>
    </location>
    <ligand>
        <name>Mg(2+)</name>
        <dbReference type="ChEBI" id="CHEBI:18420"/>
        <note>shared with alpha subunit</note>
    </ligand>
</feature>
<evidence type="ECO:0000256" key="11">
    <source>
        <dbReference type="ARBA" id="ARBA00022884"/>
    </source>
</evidence>
<dbReference type="InterPro" id="IPR005147">
    <property type="entry name" value="tRNA_synthase_B5-dom"/>
</dbReference>
<dbReference type="CDD" id="cd00769">
    <property type="entry name" value="PheRS_beta_core"/>
    <property type="match status" value="1"/>
</dbReference>
<comment type="cofactor">
    <cofactor evidence="15">
        <name>Mg(2+)</name>
        <dbReference type="ChEBI" id="CHEBI:18420"/>
    </cofactor>
    <text evidence="15">Binds 2 magnesium ions per tetramer.</text>
</comment>
<comment type="subcellular location">
    <subcellularLocation>
        <location evidence="1 15">Cytoplasm</location>
    </subcellularLocation>
</comment>
<evidence type="ECO:0000256" key="2">
    <source>
        <dbReference type="ARBA" id="ARBA00008653"/>
    </source>
</evidence>
<evidence type="ECO:0000256" key="1">
    <source>
        <dbReference type="ARBA" id="ARBA00004496"/>
    </source>
</evidence>
<dbReference type="InterPro" id="IPR009061">
    <property type="entry name" value="DNA-bd_dom_put_sf"/>
</dbReference>
<dbReference type="HAMAP" id="MF_00283">
    <property type="entry name" value="Phe_tRNA_synth_beta1"/>
    <property type="match status" value="1"/>
</dbReference>
<keyword evidence="4 15" id="KW-0963">Cytoplasm</keyword>
<keyword evidence="10 15" id="KW-0460">Magnesium</keyword>
<dbReference type="Pfam" id="PF03147">
    <property type="entry name" value="FDX-ACB"/>
    <property type="match status" value="1"/>
</dbReference>
<dbReference type="Pfam" id="PF03484">
    <property type="entry name" value="B5"/>
    <property type="match status" value="1"/>
</dbReference>
<dbReference type="PROSITE" id="PS51447">
    <property type="entry name" value="FDX_ACB"/>
    <property type="match status" value="1"/>
</dbReference>
<accession>A0ABV8A0A5</accession>
<keyword evidence="12 15" id="KW-0648">Protein biosynthesis</keyword>
<reference evidence="21" key="1">
    <citation type="journal article" date="2019" name="Int. J. Syst. Evol. Microbiol.">
        <title>The Global Catalogue of Microorganisms (GCM) 10K type strain sequencing project: providing services to taxonomists for standard genome sequencing and annotation.</title>
        <authorList>
            <consortium name="The Broad Institute Genomics Platform"/>
            <consortium name="The Broad Institute Genome Sequencing Center for Infectious Disease"/>
            <person name="Wu L."/>
            <person name="Ma J."/>
        </authorList>
    </citation>
    <scope>NUCLEOTIDE SEQUENCE [LARGE SCALE GENOMIC DNA]</scope>
    <source>
        <strain evidence="21">IBRC 10765</strain>
    </source>
</reference>
<dbReference type="Gene3D" id="3.50.40.10">
    <property type="entry name" value="Phenylalanyl-trna Synthetase, Chain B, domain 3"/>
    <property type="match status" value="1"/>
</dbReference>
<dbReference type="InterPro" id="IPR012340">
    <property type="entry name" value="NA-bd_OB-fold"/>
</dbReference>
<keyword evidence="5 16" id="KW-0820">tRNA-binding</keyword>
<dbReference type="EC" id="6.1.1.20" evidence="15"/>
<dbReference type="Gene3D" id="3.30.70.380">
    <property type="entry name" value="Ferrodoxin-fold anticodon-binding domain"/>
    <property type="match status" value="1"/>
</dbReference>
<feature type="domain" description="FDX-ACB" evidence="18">
    <location>
        <begin position="697"/>
        <end position="790"/>
    </location>
</feature>